<protein>
    <submittedName>
        <fullName evidence="1">Cytochrome C</fullName>
    </submittedName>
</protein>
<sequence length="195" mass="22024">MKKSIIFGVSLLSISLYGSEIMYSSSVKNLFETSDSTTRKGRLLPTSEVKILEKKGNRVKIEMEGYMKSGVSTAIYFVKGKRILVAGLSKSGNFDIKKISSSKDENAVEWEKVVLTAYTKNSNLTKDLDSLYSKAQELFKNNCSICHPAHPVNEFTANQWPSMFKAMVNRTAIQKQDRYLVTQYLQKHAKDMKGE</sequence>
<reference evidence="1 2" key="1">
    <citation type="submission" date="2017-10" db="EMBL/GenBank/DDBJ databases">
        <title>Genomics of the genus Arcobacter.</title>
        <authorList>
            <person name="Perez-Cataluna A."/>
            <person name="Figueras M.J."/>
        </authorList>
    </citation>
    <scope>NUCLEOTIDE SEQUENCE [LARGE SCALE GENOMIC DNA]</scope>
    <source>
        <strain evidence="1 2">DSM 24636</strain>
    </source>
</reference>
<dbReference type="AlphaFoldDB" id="A0A4Q0Y443"/>
<dbReference type="Proteomes" id="UP000290191">
    <property type="component" value="Unassembled WGS sequence"/>
</dbReference>
<dbReference type="GO" id="GO:0020037">
    <property type="term" value="F:heme binding"/>
    <property type="evidence" value="ECO:0007669"/>
    <property type="project" value="InterPro"/>
</dbReference>
<dbReference type="RefSeq" id="WP_129080950.1">
    <property type="nucleotide sequence ID" value="NZ_CP041070.1"/>
</dbReference>
<organism evidence="1 2">
    <name type="scientific">Halarcobacter anaerophilus</name>
    <dbReference type="NCBI Taxonomy" id="877500"/>
    <lineage>
        <taxon>Bacteria</taxon>
        <taxon>Pseudomonadati</taxon>
        <taxon>Campylobacterota</taxon>
        <taxon>Epsilonproteobacteria</taxon>
        <taxon>Campylobacterales</taxon>
        <taxon>Arcobacteraceae</taxon>
        <taxon>Halarcobacter</taxon>
    </lineage>
</organism>
<evidence type="ECO:0000313" key="2">
    <source>
        <dbReference type="Proteomes" id="UP000290191"/>
    </source>
</evidence>
<dbReference type="OrthoDB" id="196859at2"/>
<dbReference type="EMBL" id="PDKO01000001">
    <property type="protein sequence ID" value="RXJ64533.1"/>
    <property type="molecule type" value="Genomic_DNA"/>
</dbReference>
<keyword evidence="2" id="KW-1185">Reference proteome</keyword>
<dbReference type="SUPFAM" id="SSF46626">
    <property type="entry name" value="Cytochrome c"/>
    <property type="match status" value="1"/>
</dbReference>
<gene>
    <name evidence="1" type="ORF">CRV06_00830</name>
</gene>
<proteinExistence type="predicted"/>
<dbReference type="GO" id="GO:0009055">
    <property type="term" value="F:electron transfer activity"/>
    <property type="evidence" value="ECO:0007669"/>
    <property type="project" value="InterPro"/>
</dbReference>
<accession>A0A4Q0Y443</accession>
<evidence type="ECO:0000313" key="1">
    <source>
        <dbReference type="EMBL" id="RXJ64533.1"/>
    </source>
</evidence>
<dbReference type="InterPro" id="IPR036909">
    <property type="entry name" value="Cyt_c-like_dom_sf"/>
</dbReference>
<comment type="caution">
    <text evidence="1">The sequence shown here is derived from an EMBL/GenBank/DDBJ whole genome shotgun (WGS) entry which is preliminary data.</text>
</comment>
<dbReference type="STRING" id="877500.GCA_000935065_02560"/>
<dbReference type="Gene3D" id="1.10.760.10">
    <property type="entry name" value="Cytochrome c-like domain"/>
    <property type="match status" value="1"/>
</dbReference>
<name>A0A4Q0Y443_9BACT</name>